<sequence length="330" mass="39149">MDKRVPYEYEKYKTTKENLTKTLGEYGVAIIPSVLNDVECDNIVSGTWDFFEHITQSWENPIRRYKQDTWKEIYKLMPMHSMLFQHWNIGQSQVCWNVRQNPKIIDIFAHLWKCKNEELMVSFDGLSFNIPPENSNRGWFRKTWLHSDQNFKRNKFECMQSWVTGLDVEENDATLTILEGSNKYHKEFQDKYNIEEKGDWYKLDEVEEEFYKSKGCVRKNIMCPKGSLVCWDSRTIHCGVEARKSLNNDGRENPKFRSIVYTCYKPRLFATEKFILKKQKAFNEMRMTNHWPCTGNLFPKNPRTWGNEIPEITKINAPLLSDLGKKLAGF</sequence>
<name>A0A6C0FCF0_9ZZZZ</name>
<accession>A0A6C0FCF0</accession>
<protein>
    <recommendedName>
        <fullName evidence="2">Phytanoyl-CoA dioxygenase</fullName>
    </recommendedName>
</protein>
<evidence type="ECO:0000313" key="1">
    <source>
        <dbReference type="EMBL" id="QHT37560.1"/>
    </source>
</evidence>
<dbReference type="PANTHER" id="PTHR31630:SF6">
    <property type="entry name" value="PHYTANOYL-COA DIOXYGENASE-RELATED"/>
    <property type="match status" value="1"/>
</dbReference>
<dbReference type="PANTHER" id="PTHR31630">
    <property type="entry name" value="PHYTANOYL-COA DIOXYGENASE-RELATED-RELATED"/>
    <property type="match status" value="1"/>
</dbReference>
<dbReference type="EMBL" id="MN738799">
    <property type="protein sequence ID" value="QHT37560.1"/>
    <property type="molecule type" value="Genomic_DNA"/>
</dbReference>
<dbReference type="SUPFAM" id="SSF51197">
    <property type="entry name" value="Clavaminate synthase-like"/>
    <property type="match status" value="1"/>
</dbReference>
<proteinExistence type="predicted"/>
<evidence type="ECO:0008006" key="2">
    <source>
        <dbReference type="Google" id="ProtNLM"/>
    </source>
</evidence>
<dbReference type="AlphaFoldDB" id="A0A6C0FCF0"/>
<organism evidence="1">
    <name type="scientific">viral metagenome</name>
    <dbReference type="NCBI Taxonomy" id="1070528"/>
    <lineage>
        <taxon>unclassified sequences</taxon>
        <taxon>metagenomes</taxon>
        <taxon>organismal metagenomes</taxon>
    </lineage>
</organism>
<reference evidence="1" key="1">
    <citation type="journal article" date="2020" name="Nature">
        <title>Giant virus diversity and host interactions through global metagenomics.</title>
        <authorList>
            <person name="Schulz F."/>
            <person name="Roux S."/>
            <person name="Paez-Espino D."/>
            <person name="Jungbluth S."/>
            <person name="Walsh D.A."/>
            <person name="Denef V.J."/>
            <person name="McMahon K.D."/>
            <person name="Konstantinidis K.T."/>
            <person name="Eloe-Fadrosh E.A."/>
            <person name="Kyrpides N.C."/>
            <person name="Woyke T."/>
        </authorList>
    </citation>
    <scope>NUCLEOTIDE SEQUENCE</scope>
    <source>
        <strain evidence="1">GVMAG-S-ERX555997-44</strain>
    </source>
</reference>
<dbReference type="Gene3D" id="2.60.120.620">
    <property type="entry name" value="q2cbj1_9rhob like domain"/>
    <property type="match status" value="1"/>
</dbReference>